<sequence>MEEEKVVKKKQKKVWPIVILMLIIGLAVGGVGSYYCFEVINKKDTTTENKNTTEKNKDVTENNKTEEISTDSPYINELVDQYDTYFVSNVELADTLYGKDKTNITDLSEDYLRALVIQKSNNGLGNNLYVTGDSFQNNVKILFGTQVQLINKDFSIHKGCTSYQYYNGSYSIKPSEGGCGGTSASYLQRKVIKAVKSTDTLEITIAYAIINEVTNTVSTDSQAANKIEGLTANSVDIIRDKEKLPQFKYVYTYDKTNLGYYLNYIQKVK</sequence>
<feature type="transmembrane region" description="Helical" evidence="2">
    <location>
        <begin position="14"/>
        <end position="35"/>
    </location>
</feature>
<feature type="region of interest" description="Disordered" evidence="1">
    <location>
        <begin position="48"/>
        <end position="67"/>
    </location>
</feature>
<dbReference type="EMBL" id="AJWZ01011468">
    <property type="protein sequence ID" value="EKC45152.1"/>
    <property type="molecule type" value="Genomic_DNA"/>
</dbReference>
<evidence type="ECO:0000313" key="3">
    <source>
        <dbReference type="EMBL" id="EKC45152.1"/>
    </source>
</evidence>
<accession>K1R8B5</accession>
<evidence type="ECO:0000256" key="1">
    <source>
        <dbReference type="SAM" id="MobiDB-lite"/>
    </source>
</evidence>
<keyword evidence="2" id="KW-1133">Transmembrane helix</keyword>
<organism evidence="3">
    <name type="scientific">human gut metagenome</name>
    <dbReference type="NCBI Taxonomy" id="408170"/>
    <lineage>
        <taxon>unclassified sequences</taxon>
        <taxon>metagenomes</taxon>
        <taxon>organismal metagenomes</taxon>
    </lineage>
</organism>
<evidence type="ECO:0000256" key="2">
    <source>
        <dbReference type="SAM" id="Phobius"/>
    </source>
</evidence>
<comment type="caution">
    <text evidence="3">The sequence shown here is derived from an EMBL/GenBank/DDBJ whole genome shotgun (WGS) entry which is preliminary data.</text>
</comment>
<dbReference type="AlphaFoldDB" id="K1R8B5"/>
<reference evidence="3" key="1">
    <citation type="journal article" date="2013" name="Environ. Microbiol.">
        <title>Microbiota from the distal guts of lean and obese adolescents exhibit partial functional redundancy besides clear differences in community structure.</title>
        <authorList>
            <person name="Ferrer M."/>
            <person name="Ruiz A."/>
            <person name="Lanza F."/>
            <person name="Haange S.B."/>
            <person name="Oberbach A."/>
            <person name="Till H."/>
            <person name="Bargiela R."/>
            <person name="Campoy C."/>
            <person name="Segura M.T."/>
            <person name="Richter M."/>
            <person name="von Bergen M."/>
            <person name="Seifert J."/>
            <person name="Suarez A."/>
        </authorList>
    </citation>
    <scope>NUCLEOTIDE SEQUENCE</scope>
</reference>
<protein>
    <submittedName>
        <fullName evidence="3">Uncharacterized protein</fullName>
    </submittedName>
</protein>
<keyword evidence="2" id="KW-0812">Transmembrane</keyword>
<gene>
    <name evidence="3" type="ORF">OBE_17065</name>
</gene>
<proteinExistence type="predicted"/>
<keyword evidence="2" id="KW-0472">Membrane</keyword>
<name>K1R8B5_9ZZZZ</name>